<name>I4EKH7_9BACT</name>
<evidence type="ECO:0000313" key="1">
    <source>
        <dbReference type="EMBL" id="CCF85189.1"/>
    </source>
</evidence>
<dbReference type="RefSeq" id="WP_008479912.1">
    <property type="nucleotide sequence ID" value="NZ_CAGS01000401.1"/>
</dbReference>
<protein>
    <submittedName>
        <fullName evidence="1">Uncharacterized protein</fullName>
    </submittedName>
</protein>
<proteinExistence type="predicted"/>
<dbReference type="EMBL" id="CAGS01000401">
    <property type="protein sequence ID" value="CCF85189.1"/>
    <property type="molecule type" value="Genomic_DNA"/>
</dbReference>
<keyword evidence="2" id="KW-1185">Reference proteome</keyword>
<dbReference type="OrthoDB" id="9553759at2"/>
<dbReference type="Proteomes" id="UP000004221">
    <property type="component" value="Unassembled WGS sequence"/>
</dbReference>
<sequence>MKEAVSVTGLEWVRGTQEPLAGSATIEVRQWEDVALLSRERFASDLQVMGLPRTLVAEGLSVRDRAASDVEAAIRSFWDNHPYRYEVTPPEVEEQVNLVYNSARFDAWQRLRDWWHGHETIVESRTPVELHLPLFVLSAPAEPGCSTAFTSEVEQERERGWSVSVMGNGLGGEGIRQVTVSSTLEADSGQCKLIYVPVTVTLETITITEDGVAPVRCHRIDIAGTETQQWTPVSLSLAADAVPPLGPFETTYPLAGDRTGTIATYKYEYKQTSAAKLKVSIKTQAVELGVTSEAKLQSSISLTFKLKSGIDYHLHRAGAGDGLMWA</sequence>
<dbReference type="AlphaFoldDB" id="I4EKH7"/>
<gene>
    <name evidence="1" type="ORF">NITHO_460025</name>
</gene>
<reference evidence="1 2" key="1">
    <citation type="journal article" date="2012" name="ISME J.">
        <title>Nitrification expanded: discovery, physiology and genomics of a nitrite-oxidizing bacterium from the phylum Chloroflexi.</title>
        <authorList>
            <person name="Sorokin D.Y."/>
            <person name="Lucker S."/>
            <person name="Vejmelkova D."/>
            <person name="Kostrikina N.A."/>
            <person name="Kleerebezem R."/>
            <person name="Rijpstra W.I."/>
            <person name="Damste J.S."/>
            <person name="Le Paslier D."/>
            <person name="Muyzer G."/>
            <person name="Wagner M."/>
            <person name="van Loosdrecht M.C."/>
            <person name="Daims H."/>
        </authorList>
    </citation>
    <scope>NUCLEOTIDE SEQUENCE [LARGE SCALE GENOMIC DNA]</scope>
    <source>
        <strain evidence="2">none</strain>
    </source>
</reference>
<comment type="caution">
    <text evidence="1">The sequence shown here is derived from an EMBL/GenBank/DDBJ whole genome shotgun (WGS) entry which is preliminary data.</text>
</comment>
<evidence type="ECO:0000313" key="2">
    <source>
        <dbReference type="Proteomes" id="UP000004221"/>
    </source>
</evidence>
<organism evidence="1 2">
    <name type="scientific">Nitrolancea hollandica Lb</name>
    <dbReference type="NCBI Taxonomy" id="1129897"/>
    <lineage>
        <taxon>Bacteria</taxon>
        <taxon>Pseudomonadati</taxon>
        <taxon>Thermomicrobiota</taxon>
        <taxon>Thermomicrobia</taxon>
        <taxon>Sphaerobacterales</taxon>
        <taxon>Sphaerobacterineae</taxon>
        <taxon>Sphaerobacteraceae</taxon>
        <taxon>Nitrolancea</taxon>
    </lineage>
</organism>
<accession>I4EKH7</accession>